<dbReference type="RefSeq" id="XP_018000313.1">
    <property type="nucleotide sequence ID" value="XM_018148003.1"/>
</dbReference>
<keyword evidence="3" id="KW-1185">Reference proteome</keyword>
<dbReference type="EMBL" id="LFJN01000012">
    <property type="protein sequence ID" value="KPI40350.1"/>
    <property type="molecule type" value="Genomic_DNA"/>
</dbReference>
<evidence type="ECO:0000313" key="2">
    <source>
        <dbReference type="EMBL" id="KPI40350.1"/>
    </source>
</evidence>
<dbReference type="Proteomes" id="UP000038010">
    <property type="component" value="Unassembled WGS sequence"/>
</dbReference>
<evidence type="ECO:0000256" key="1">
    <source>
        <dbReference type="SAM" id="SignalP"/>
    </source>
</evidence>
<dbReference type="VEuPathDB" id="FungiDB:AB675_7620"/>
<protein>
    <submittedName>
        <fullName evidence="2">Uncharacterized protein</fullName>
    </submittedName>
</protein>
<sequence length="356" mass="38776">MRLQSALIAASLAASTHAANDIILNQYQYCIRFFGSLSVDLEIADGVAERNYNDTIMCPRSMSFPTVSGASLDICPPTDSLGSPDNPSTLSAELRFSHTSGELTDPVDDLRLQPQLVTNGSVRGPFQNGGTPAIIAFDEARTAKDGPDTWTINGTQNALIEEPDIEDRTQNIYFGCRYPNSRYYCGTYEDLHSDNGGCWNSQTFLFNMKNALNFTYRFSNNEASVEIWASSEYFLPRREAGTIDGAATGTNTTAYVVFGGTRRVPTVTDYDFWKNTELTYEQEVEDNVRRERMSFVRGVDGLPVLVNETDSGEEYASGNGSYSVQEGGASGYEALSTTSASVLVIGGLIAVAAALL</sequence>
<reference evidence="2 3" key="1">
    <citation type="submission" date="2015-06" db="EMBL/GenBank/DDBJ databases">
        <title>Draft genome of the ant-associated black yeast Phialophora attae CBS 131958.</title>
        <authorList>
            <person name="Moreno L.F."/>
            <person name="Stielow B.J."/>
            <person name="de Hoog S."/>
            <person name="Vicente V.A."/>
            <person name="Weiss V.A."/>
            <person name="de Vries M."/>
            <person name="Cruz L.M."/>
            <person name="Souza E.M."/>
        </authorList>
    </citation>
    <scope>NUCLEOTIDE SEQUENCE [LARGE SCALE GENOMIC DNA]</scope>
    <source>
        <strain evidence="2 3">CBS 131958</strain>
    </source>
</reference>
<dbReference type="GeneID" id="28739883"/>
<name>A0A0N1H4N2_9EURO</name>
<accession>A0A0N1H4N2</accession>
<feature type="signal peptide" evidence="1">
    <location>
        <begin position="1"/>
        <end position="18"/>
    </location>
</feature>
<keyword evidence="1" id="KW-0732">Signal</keyword>
<proteinExistence type="predicted"/>
<organism evidence="2 3">
    <name type="scientific">Cyphellophora attinorum</name>
    <dbReference type="NCBI Taxonomy" id="1664694"/>
    <lineage>
        <taxon>Eukaryota</taxon>
        <taxon>Fungi</taxon>
        <taxon>Dikarya</taxon>
        <taxon>Ascomycota</taxon>
        <taxon>Pezizomycotina</taxon>
        <taxon>Eurotiomycetes</taxon>
        <taxon>Chaetothyriomycetidae</taxon>
        <taxon>Chaetothyriales</taxon>
        <taxon>Cyphellophoraceae</taxon>
        <taxon>Cyphellophora</taxon>
    </lineage>
</organism>
<evidence type="ECO:0000313" key="3">
    <source>
        <dbReference type="Proteomes" id="UP000038010"/>
    </source>
</evidence>
<dbReference type="AlphaFoldDB" id="A0A0N1H4N2"/>
<dbReference type="OrthoDB" id="5179338at2759"/>
<feature type="chain" id="PRO_5005873075" evidence="1">
    <location>
        <begin position="19"/>
        <end position="356"/>
    </location>
</feature>
<gene>
    <name evidence="2" type="ORF">AB675_7620</name>
</gene>
<comment type="caution">
    <text evidence="2">The sequence shown here is derived from an EMBL/GenBank/DDBJ whole genome shotgun (WGS) entry which is preliminary data.</text>
</comment>